<reference evidence="1" key="1">
    <citation type="journal article" date="2021" name="Proc. Natl. Acad. Sci. U.S.A.">
        <title>Three genomes in the algal genus Volvox reveal the fate of a haploid sex-determining region after a transition to homothallism.</title>
        <authorList>
            <person name="Yamamoto K."/>
            <person name="Hamaji T."/>
            <person name="Kawai-Toyooka H."/>
            <person name="Matsuzaki R."/>
            <person name="Takahashi F."/>
            <person name="Nishimura Y."/>
            <person name="Kawachi M."/>
            <person name="Noguchi H."/>
            <person name="Minakuchi Y."/>
            <person name="Umen J.G."/>
            <person name="Toyoda A."/>
            <person name="Nozaki H."/>
        </authorList>
    </citation>
    <scope>NUCLEOTIDE SEQUENCE</scope>
    <source>
        <strain evidence="1">NIES-3786</strain>
    </source>
</reference>
<dbReference type="InterPro" id="IPR006939">
    <property type="entry name" value="SNF5"/>
</dbReference>
<sequence length="134" mass="15265">MLLLLFADSLVLRSEPGYDARPIAMRLAADLQLPQNYLKLIEDEIARSLKGFKNFKDLGGPRLVRLQLYVRRGDTVFRDELEWDVNDPAASTLQYACEVCQHLHLDLGWAQAINSHLHDLVHEVVEVKTGVLSR</sequence>
<protein>
    <submittedName>
        <fullName evidence="1">Uncharacterized protein</fullName>
    </submittedName>
</protein>
<evidence type="ECO:0000313" key="2">
    <source>
        <dbReference type="Proteomes" id="UP000747110"/>
    </source>
</evidence>
<comment type="caution">
    <text evidence="1">The sequence shown here is derived from an EMBL/GenBank/DDBJ whole genome shotgun (WGS) entry which is preliminary data.</text>
</comment>
<keyword evidence="2" id="KW-1185">Reference proteome</keyword>
<dbReference type="GO" id="GO:0000228">
    <property type="term" value="C:nuclear chromosome"/>
    <property type="evidence" value="ECO:0007669"/>
    <property type="project" value="InterPro"/>
</dbReference>
<dbReference type="Pfam" id="PF04855">
    <property type="entry name" value="SNF5"/>
    <property type="match status" value="1"/>
</dbReference>
<proteinExistence type="predicted"/>
<dbReference type="AlphaFoldDB" id="A0A8J4FKS9"/>
<evidence type="ECO:0000313" key="1">
    <source>
        <dbReference type="EMBL" id="GIL76208.1"/>
    </source>
</evidence>
<name>A0A8J4FKS9_9CHLO</name>
<dbReference type="GO" id="GO:0006338">
    <property type="term" value="P:chromatin remodeling"/>
    <property type="evidence" value="ECO:0007669"/>
    <property type="project" value="InterPro"/>
</dbReference>
<organism evidence="1 2">
    <name type="scientific">Volvox reticuliferus</name>
    <dbReference type="NCBI Taxonomy" id="1737510"/>
    <lineage>
        <taxon>Eukaryota</taxon>
        <taxon>Viridiplantae</taxon>
        <taxon>Chlorophyta</taxon>
        <taxon>core chlorophytes</taxon>
        <taxon>Chlorophyceae</taxon>
        <taxon>CS clade</taxon>
        <taxon>Chlamydomonadales</taxon>
        <taxon>Volvocaceae</taxon>
        <taxon>Volvox</taxon>
    </lineage>
</organism>
<dbReference type="OrthoDB" id="551414at2759"/>
<gene>
    <name evidence="1" type="ORF">Vretifemale_5693</name>
</gene>
<dbReference type="EMBL" id="BNCP01000008">
    <property type="protein sequence ID" value="GIL76208.1"/>
    <property type="molecule type" value="Genomic_DNA"/>
</dbReference>
<dbReference type="Proteomes" id="UP000747110">
    <property type="component" value="Unassembled WGS sequence"/>
</dbReference>
<accession>A0A8J4FKS9</accession>